<protein>
    <submittedName>
        <fullName evidence="7">Oligosaccharide flippase family protein</fullName>
    </submittedName>
</protein>
<dbReference type="EMBL" id="CP049871">
    <property type="protein sequence ID" value="QIL02677.1"/>
    <property type="molecule type" value="Genomic_DNA"/>
</dbReference>
<organism evidence="7 8">
    <name type="scientific">Sphingomonas sinipercae</name>
    <dbReference type="NCBI Taxonomy" id="2714944"/>
    <lineage>
        <taxon>Bacteria</taxon>
        <taxon>Pseudomonadati</taxon>
        <taxon>Pseudomonadota</taxon>
        <taxon>Alphaproteobacteria</taxon>
        <taxon>Sphingomonadales</taxon>
        <taxon>Sphingomonadaceae</taxon>
        <taxon>Sphingomonas</taxon>
    </lineage>
</organism>
<feature type="transmembrane region" description="Helical" evidence="6">
    <location>
        <begin position="94"/>
        <end position="117"/>
    </location>
</feature>
<keyword evidence="5 6" id="KW-0472">Membrane</keyword>
<dbReference type="PANTHER" id="PTHR30250:SF31">
    <property type="entry name" value="INNER MEMBRANE PROTEIN YGHQ"/>
    <property type="match status" value="1"/>
</dbReference>
<evidence type="ECO:0000256" key="5">
    <source>
        <dbReference type="ARBA" id="ARBA00023136"/>
    </source>
</evidence>
<evidence type="ECO:0000256" key="4">
    <source>
        <dbReference type="ARBA" id="ARBA00022989"/>
    </source>
</evidence>
<keyword evidence="4 6" id="KW-1133">Transmembrane helix</keyword>
<dbReference type="GO" id="GO:0005886">
    <property type="term" value="C:plasma membrane"/>
    <property type="evidence" value="ECO:0007669"/>
    <property type="project" value="UniProtKB-SubCell"/>
</dbReference>
<feature type="transmembrane region" description="Helical" evidence="6">
    <location>
        <begin position="372"/>
        <end position="391"/>
    </location>
</feature>
<reference evidence="7 8" key="1">
    <citation type="submission" date="2020-03" db="EMBL/GenBank/DDBJ databases">
        <title>Sphingomonas sp. nov., isolated from fish.</title>
        <authorList>
            <person name="Hyun D.-W."/>
            <person name="Bae J.-W."/>
        </authorList>
    </citation>
    <scope>NUCLEOTIDE SEQUENCE [LARGE SCALE GENOMIC DNA]</scope>
    <source>
        <strain evidence="7 8">HDW15C</strain>
    </source>
</reference>
<sequence>MRRWLQDEHFRSLLKNSGYLAASKAVAGVTGFITLALAGRSLGVATFGMLILVASYAQAVGGIAKFNSWQVVVLYGSPAIERGDLHTFRRATDFAVGLDLVSGLVALAGSLLILPFVSQTFGIPPQYVAYALIYCLLVPTMGSAFTGVLRAFDRFDLLSWQGTIQPNLRAVLAAIGWWQGYGFDYFFAIWFVTDVIAALATFLFARRELKRHSVGRIRPSLSARDLPNGWRYAINVNVNSTVSTSWGPVGRLLIGGLLDAASAGLYRVASSVADAVQKPTILLTKALYPQLLRLDPRTKAPWRLLFRVIVSSGLLSLLLILVAALFGEWVLAAAFGAEFIGAYKVLLILLGASLFSLVSFPMPPMLESLGRIGIPTAANIAGAIAYLAAFYPLTTSFGLVGAGLAFLIGKLVVTIYMTAVLASERERLHRDNP</sequence>
<feature type="transmembrane region" description="Helical" evidence="6">
    <location>
        <begin position="304"/>
        <end position="327"/>
    </location>
</feature>
<evidence type="ECO:0000313" key="8">
    <source>
        <dbReference type="Proteomes" id="UP000502502"/>
    </source>
</evidence>
<comment type="subcellular location">
    <subcellularLocation>
        <location evidence="1">Cell membrane</location>
        <topology evidence="1">Multi-pass membrane protein</topology>
    </subcellularLocation>
</comment>
<proteinExistence type="predicted"/>
<feature type="transmembrane region" description="Helical" evidence="6">
    <location>
        <begin position="397"/>
        <end position="422"/>
    </location>
</feature>
<dbReference type="RefSeq" id="WP_166094681.1">
    <property type="nucleotide sequence ID" value="NZ_CP049871.1"/>
</dbReference>
<evidence type="ECO:0000256" key="1">
    <source>
        <dbReference type="ARBA" id="ARBA00004651"/>
    </source>
</evidence>
<feature type="transmembrane region" description="Helical" evidence="6">
    <location>
        <begin position="339"/>
        <end position="360"/>
    </location>
</feature>
<dbReference type="Pfam" id="PF01943">
    <property type="entry name" value="Polysacc_synt"/>
    <property type="match status" value="1"/>
</dbReference>
<dbReference type="InterPro" id="IPR050833">
    <property type="entry name" value="Poly_Biosynth_Transport"/>
</dbReference>
<keyword evidence="8" id="KW-1185">Reference proteome</keyword>
<keyword evidence="2" id="KW-1003">Cell membrane</keyword>
<feature type="transmembrane region" description="Helical" evidence="6">
    <location>
        <begin position="185"/>
        <end position="205"/>
    </location>
</feature>
<feature type="transmembrane region" description="Helical" evidence="6">
    <location>
        <begin position="129"/>
        <end position="152"/>
    </location>
</feature>
<evidence type="ECO:0000313" key="7">
    <source>
        <dbReference type="EMBL" id="QIL02677.1"/>
    </source>
</evidence>
<accession>A0A6G7ZNV4</accession>
<dbReference type="KEGG" id="ssin:G7078_07710"/>
<dbReference type="PANTHER" id="PTHR30250">
    <property type="entry name" value="PST FAMILY PREDICTED COLANIC ACID TRANSPORTER"/>
    <property type="match status" value="1"/>
</dbReference>
<evidence type="ECO:0000256" key="3">
    <source>
        <dbReference type="ARBA" id="ARBA00022692"/>
    </source>
</evidence>
<dbReference type="Proteomes" id="UP000502502">
    <property type="component" value="Chromosome"/>
</dbReference>
<evidence type="ECO:0000256" key="2">
    <source>
        <dbReference type="ARBA" id="ARBA00022475"/>
    </source>
</evidence>
<feature type="transmembrane region" description="Helical" evidence="6">
    <location>
        <begin position="45"/>
        <end position="64"/>
    </location>
</feature>
<evidence type="ECO:0000256" key="6">
    <source>
        <dbReference type="SAM" id="Phobius"/>
    </source>
</evidence>
<gene>
    <name evidence="7" type="ORF">G7078_07710</name>
</gene>
<name>A0A6G7ZNV4_9SPHN</name>
<keyword evidence="3 6" id="KW-0812">Transmembrane</keyword>
<dbReference type="AlphaFoldDB" id="A0A6G7ZNV4"/>
<dbReference type="InterPro" id="IPR002797">
    <property type="entry name" value="Polysacc_synth"/>
</dbReference>